<proteinExistence type="predicted"/>
<evidence type="ECO:0000313" key="1">
    <source>
        <dbReference type="EMBL" id="MFC6671734.1"/>
    </source>
</evidence>
<protein>
    <recommendedName>
        <fullName evidence="3">MacB-like periplasmic core domain-containing protein</fullName>
    </recommendedName>
</protein>
<gene>
    <name evidence="1" type="ORF">ACFQDL_17945</name>
</gene>
<comment type="caution">
    <text evidence="1">The sequence shown here is derived from an EMBL/GenBank/DDBJ whole genome shotgun (WGS) entry which is preliminary data.</text>
</comment>
<evidence type="ECO:0008006" key="3">
    <source>
        <dbReference type="Google" id="ProtNLM"/>
    </source>
</evidence>
<accession>A0ABW2A2V4</accession>
<organism evidence="1 2">
    <name type="scientific">Marinobacterium aestuariivivens</name>
    <dbReference type="NCBI Taxonomy" id="1698799"/>
    <lineage>
        <taxon>Bacteria</taxon>
        <taxon>Pseudomonadati</taxon>
        <taxon>Pseudomonadota</taxon>
        <taxon>Gammaproteobacteria</taxon>
        <taxon>Oceanospirillales</taxon>
        <taxon>Oceanospirillaceae</taxon>
        <taxon>Marinobacterium</taxon>
    </lineage>
</organism>
<dbReference type="RefSeq" id="WP_379910229.1">
    <property type="nucleotide sequence ID" value="NZ_JBHSWE010000001.1"/>
</dbReference>
<sequence>MGLGYVFLSHYRRHPGQLAGLLLILICAAMLWSGVQSLTDRAARSASGARTALEPLLSLIRLDGRAVTAEDFARLRLAGFCITPRLEVRFPGTDRPLLVGIDPFSAACLRQPQRQAPVVATLIDGLDLPLLLGSPGTWRAGASRRRRAITDCRRSRACRPAGCWPISPSWRTCRNRVMPGCRCCCRPPPWTTGACPQAMTSRSKTMALSRNRWSTPSCSVSMHWHCWRCWWRRCWCAASTVSRWSSVGRAS</sequence>
<dbReference type="EMBL" id="JBHSWE010000001">
    <property type="protein sequence ID" value="MFC6671734.1"/>
    <property type="molecule type" value="Genomic_DNA"/>
</dbReference>
<keyword evidence="2" id="KW-1185">Reference proteome</keyword>
<dbReference type="Proteomes" id="UP001596422">
    <property type="component" value="Unassembled WGS sequence"/>
</dbReference>
<evidence type="ECO:0000313" key="2">
    <source>
        <dbReference type="Proteomes" id="UP001596422"/>
    </source>
</evidence>
<reference evidence="2" key="1">
    <citation type="journal article" date="2019" name="Int. J. Syst. Evol. Microbiol.">
        <title>The Global Catalogue of Microorganisms (GCM) 10K type strain sequencing project: providing services to taxonomists for standard genome sequencing and annotation.</title>
        <authorList>
            <consortium name="The Broad Institute Genomics Platform"/>
            <consortium name="The Broad Institute Genome Sequencing Center for Infectious Disease"/>
            <person name="Wu L."/>
            <person name="Ma J."/>
        </authorList>
    </citation>
    <scope>NUCLEOTIDE SEQUENCE [LARGE SCALE GENOMIC DNA]</scope>
    <source>
        <strain evidence="2">NBRC 111756</strain>
    </source>
</reference>
<name>A0ABW2A2V4_9GAMM</name>